<dbReference type="Proteomes" id="UP000030634">
    <property type="component" value="Chromosome"/>
</dbReference>
<evidence type="ECO:0000313" key="5">
    <source>
        <dbReference type="Proteomes" id="UP000030634"/>
    </source>
</evidence>
<accession>A0A0A7KCZ7</accession>
<evidence type="ECO:0000256" key="1">
    <source>
        <dbReference type="ARBA" id="ARBA00023002"/>
    </source>
</evidence>
<organism evidence="4 5">
    <name type="scientific">Deinococcus radiopugnans</name>
    <dbReference type="NCBI Taxonomy" id="57497"/>
    <lineage>
        <taxon>Bacteria</taxon>
        <taxon>Thermotogati</taxon>
        <taxon>Deinococcota</taxon>
        <taxon>Deinococci</taxon>
        <taxon>Deinococcales</taxon>
        <taxon>Deinococcaceae</taxon>
        <taxon>Deinococcus</taxon>
    </lineage>
</organism>
<dbReference type="GO" id="GO:0005829">
    <property type="term" value="C:cytosol"/>
    <property type="evidence" value="ECO:0007669"/>
    <property type="project" value="TreeGrafter"/>
</dbReference>
<dbReference type="STRING" id="1182571.QR90_00710"/>
<dbReference type="RefSeq" id="WP_039681611.1">
    <property type="nucleotide sequence ID" value="NZ_CP010028.1"/>
</dbReference>
<dbReference type="GO" id="GO:0030267">
    <property type="term" value="F:glyoxylate reductase (NADPH) activity"/>
    <property type="evidence" value="ECO:0007669"/>
    <property type="project" value="TreeGrafter"/>
</dbReference>
<keyword evidence="1" id="KW-0560">Oxidoreductase</keyword>
<dbReference type="Gene3D" id="3.40.50.720">
    <property type="entry name" value="NAD(P)-binding Rossmann-like Domain"/>
    <property type="match status" value="2"/>
</dbReference>
<evidence type="ECO:0000259" key="3">
    <source>
        <dbReference type="Pfam" id="PF02826"/>
    </source>
</evidence>
<dbReference type="AlphaFoldDB" id="A0A0A7KCZ7"/>
<dbReference type="GO" id="GO:0016618">
    <property type="term" value="F:hydroxypyruvate reductase [NAD(P)H] activity"/>
    <property type="evidence" value="ECO:0007669"/>
    <property type="project" value="TreeGrafter"/>
</dbReference>
<keyword evidence="2" id="KW-0520">NAD</keyword>
<proteinExistence type="predicted"/>
<feature type="domain" description="D-isomer specific 2-hydroxyacid dehydrogenase NAD-binding" evidence="3">
    <location>
        <begin position="102"/>
        <end position="270"/>
    </location>
</feature>
<sequence length="307" mass="33045">MRVLLPDLPEFHALSGHDEHGVPGVDFGFYSHEQVPSEAADGVVLWLARGETREKLLKTPGLKWVLTLTAGIDHVQPHLPEGVALYNANRLHDRAVAVHVAALMLAAMRGLHRFRDAQHQGRWSSTSTPNDSGLHTLDGQKVVIWGYGHIGHLLEGLLTPFGAEVDGIRSGTSALQRDGLLSRADWVVLLLPSTSETRGIVNADVLGKLKPGAWLANAGRGNLIVTADLLAALDSGQLGGAALDVTDPEPLPQGHPLWQRENVIITPHIASTTTDLVARGASLTRDFLLTLQQGQEPEGRVLDGQTY</sequence>
<reference evidence="5" key="1">
    <citation type="submission" date="2014-11" db="EMBL/GenBank/DDBJ databases">
        <title>Hymenobacter sp. DG25B genome submission.</title>
        <authorList>
            <person name="Jung H.-Y."/>
            <person name="Kim M.K."/>
            <person name="Srinivasan S."/>
            <person name="Lim S."/>
        </authorList>
    </citation>
    <scope>NUCLEOTIDE SEQUENCE [LARGE SCALE GENOMIC DNA]</scope>
    <source>
        <strain evidence="5">DY59</strain>
    </source>
</reference>
<name>A0A0A7KCZ7_9DEIO</name>
<dbReference type="PANTHER" id="PTHR10996:SF178">
    <property type="entry name" value="2-HYDROXYACID DEHYDROGENASE YGL185C-RELATED"/>
    <property type="match status" value="1"/>
</dbReference>
<gene>
    <name evidence="4" type="ORF">QR90_00710</name>
</gene>
<dbReference type="SUPFAM" id="SSF52283">
    <property type="entry name" value="Formate/glycerate dehydrogenase catalytic domain-like"/>
    <property type="match status" value="1"/>
</dbReference>
<protein>
    <submittedName>
        <fullName evidence="4">2-hydroxyacid dehydrogenase</fullName>
    </submittedName>
</protein>
<dbReference type="GO" id="GO:0051287">
    <property type="term" value="F:NAD binding"/>
    <property type="evidence" value="ECO:0007669"/>
    <property type="project" value="InterPro"/>
</dbReference>
<evidence type="ECO:0000256" key="2">
    <source>
        <dbReference type="ARBA" id="ARBA00023027"/>
    </source>
</evidence>
<dbReference type="InterPro" id="IPR050223">
    <property type="entry name" value="D-isomer_2-hydroxyacid_DH"/>
</dbReference>
<dbReference type="HOGENOM" id="CLU_019796_1_0_0"/>
<dbReference type="Pfam" id="PF02826">
    <property type="entry name" value="2-Hacid_dh_C"/>
    <property type="match status" value="1"/>
</dbReference>
<dbReference type="PANTHER" id="PTHR10996">
    <property type="entry name" value="2-HYDROXYACID DEHYDROGENASE-RELATED"/>
    <property type="match status" value="1"/>
</dbReference>
<dbReference type="KEGG" id="dsw:QR90_00710"/>
<dbReference type="InterPro" id="IPR006140">
    <property type="entry name" value="D-isomer_DH_NAD-bd"/>
</dbReference>
<dbReference type="SUPFAM" id="SSF51735">
    <property type="entry name" value="NAD(P)-binding Rossmann-fold domains"/>
    <property type="match status" value="1"/>
</dbReference>
<dbReference type="EMBL" id="CP010028">
    <property type="protein sequence ID" value="AIZ43975.1"/>
    <property type="molecule type" value="Genomic_DNA"/>
</dbReference>
<dbReference type="InterPro" id="IPR036291">
    <property type="entry name" value="NAD(P)-bd_dom_sf"/>
</dbReference>
<evidence type="ECO:0000313" key="4">
    <source>
        <dbReference type="EMBL" id="AIZ43975.1"/>
    </source>
</evidence>